<evidence type="ECO:0000313" key="4">
    <source>
        <dbReference type="EMBL" id="KAK5107430.1"/>
    </source>
</evidence>
<dbReference type="Proteomes" id="UP001310890">
    <property type="component" value="Unassembled WGS sequence"/>
</dbReference>
<feature type="chain" id="PRO_5042916600" evidence="3">
    <location>
        <begin position="25"/>
        <end position="441"/>
    </location>
</feature>
<evidence type="ECO:0000313" key="5">
    <source>
        <dbReference type="Proteomes" id="UP001310890"/>
    </source>
</evidence>
<dbReference type="EMBL" id="JAVRRL010000122">
    <property type="protein sequence ID" value="KAK5107430.1"/>
    <property type="molecule type" value="Genomic_DNA"/>
</dbReference>
<keyword evidence="2" id="KW-0472">Membrane</keyword>
<evidence type="ECO:0000256" key="2">
    <source>
        <dbReference type="SAM" id="Phobius"/>
    </source>
</evidence>
<name>A0AAN7YBQ2_9PEZI</name>
<feature type="compositionally biased region" description="Polar residues" evidence="1">
    <location>
        <begin position="253"/>
        <end position="263"/>
    </location>
</feature>
<dbReference type="AlphaFoldDB" id="A0AAN7YBQ2"/>
<proteinExistence type="predicted"/>
<keyword evidence="3" id="KW-0732">Signal</keyword>
<accession>A0AAN7YBQ2</accession>
<feature type="compositionally biased region" description="Pro residues" evidence="1">
    <location>
        <begin position="269"/>
        <end position="285"/>
    </location>
</feature>
<feature type="compositionally biased region" description="Low complexity" evidence="1">
    <location>
        <begin position="417"/>
        <end position="429"/>
    </location>
</feature>
<protein>
    <submittedName>
        <fullName evidence="4">Uncharacterized protein</fullName>
    </submittedName>
</protein>
<evidence type="ECO:0000256" key="1">
    <source>
        <dbReference type="SAM" id="MobiDB-lite"/>
    </source>
</evidence>
<feature type="region of interest" description="Disordered" evidence="1">
    <location>
        <begin position="385"/>
        <end position="441"/>
    </location>
</feature>
<reference evidence="4" key="1">
    <citation type="submission" date="2023-08" db="EMBL/GenBank/DDBJ databases">
        <title>Black Yeasts Isolated from many extreme environments.</title>
        <authorList>
            <person name="Coleine C."/>
            <person name="Stajich J.E."/>
            <person name="Selbmann L."/>
        </authorList>
    </citation>
    <scope>NUCLEOTIDE SEQUENCE</scope>
    <source>
        <strain evidence="4">CCFEE 5401</strain>
    </source>
</reference>
<organism evidence="4 5">
    <name type="scientific">Meristemomyces frigidus</name>
    <dbReference type="NCBI Taxonomy" id="1508187"/>
    <lineage>
        <taxon>Eukaryota</taxon>
        <taxon>Fungi</taxon>
        <taxon>Dikarya</taxon>
        <taxon>Ascomycota</taxon>
        <taxon>Pezizomycotina</taxon>
        <taxon>Dothideomycetes</taxon>
        <taxon>Dothideomycetidae</taxon>
        <taxon>Mycosphaerellales</taxon>
        <taxon>Teratosphaeriaceae</taxon>
        <taxon>Meristemomyces</taxon>
    </lineage>
</organism>
<keyword evidence="2" id="KW-1133">Transmembrane helix</keyword>
<comment type="caution">
    <text evidence="4">The sequence shown here is derived from an EMBL/GenBank/DDBJ whole genome shotgun (WGS) entry which is preliminary data.</text>
</comment>
<gene>
    <name evidence="4" type="ORF">LTR62_001291</name>
</gene>
<feature type="compositionally biased region" description="Low complexity" evidence="1">
    <location>
        <begin position="220"/>
        <end position="235"/>
    </location>
</feature>
<feature type="compositionally biased region" description="Gly residues" evidence="1">
    <location>
        <begin position="236"/>
        <end position="250"/>
    </location>
</feature>
<feature type="region of interest" description="Disordered" evidence="1">
    <location>
        <begin position="209"/>
        <end position="294"/>
    </location>
</feature>
<feature type="signal peptide" evidence="3">
    <location>
        <begin position="1"/>
        <end position="24"/>
    </location>
</feature>
<feature type="region of interest" description="Disordered" evidence="1">
    <location>
        <begin position="354"/>
        <end position="373"/>
    </location>
</feature>
<feature type="transmembrane region" description="Helical" evidence="2">
    <location>
        <begin position="323"/>
        <end position="344"/>
    </location>
</feature>
<evidence type="ECO:0000256" key="3">
    <source>
        <dbReference type="SAM" id="SignalP"/>
    </source>
</evidence>
<sequence length="441" mass="44945">MANPAQSLLCLSSILFIFSAQVNAQSQCYYDVNKRGPSPLIPCAPSGQSTCCLLGDVCLSGNACFNYTTGNTYQYGCTDALSPWVGLNFCSDIPDPSNSSRNRTNTWVCEAPESCGCKWGPSNPNLFVLPPRDCPAMGDEARVALLGPNALPPWVLLPTSAGGSTGYYRTSPSGTTTVYVGPVSGYTPNPVQPLATYSVPDSITLANGKSYTGSGGGGSTTTTSVTSTLTSATGSSSGGSGSAGGGGGGTTSEPPATSRSNDGTTSPSTTPPPLTSLPSTSPSPSPTSTQQSISSISLLAPLNPASTSVAPVPPTGLSTGAKAGIAIAAAVLAGLVAVGIFLCLRHPRRGDANRTNAVAAAEPPDPSEPMQQRRNFHQDHAQALDQQPAAGMASRPNGNIYPAPWSVAEPMNTSQYSSSAPDTGSSSPSRGGMQEMYYRRG</sequence>
<keyword evidence="2" id="KW-0812">Transmembrane</keyword>